<protein>
    <recommendedName>
        <fullName evidence="2">Protein CPL1-like domain-containing protein</fullName>
    </recommendedName>
</protein>
<accession>A0A2N5VKX3</accession>
<organism evidence="3 4">
    <name type="scientific">Puccinia coronata f. sp. avenae</name>
    <dbReference type="NCBI Taxonomy" id="200324"/>
    <lineage>
        <taxon>Eukaryota</taxon>
        <taxon>Fungi</taxon>
        <taxon>Dikarya</taxon>
        <taxon>Basidiomycota</taxon>
        <taxon>Pucciniomycotina</taxon>
        <taxon>Pucciniomycetes</taxon>
        <taxon>Pucciniales</taxon>
        <taxon>Pucciniaceae</taxon>
        <taxon>Puccinia</taxon>
    </lineage>
</organism>
<dbReference type="InterPro" id="IPR048661">
    <property type="entry name" value="CPL1-like"/>
</dbReference>
<feature type="chain" id="PRO_5014672429" description="Protein CPL1-like domain-containing protein" evidence="1">
    <location>
        <begin position="20"/>
        <end position="170"/>
    </location>
</feature>
<gene>
    <name evidence="3" type="ORF">PCASD_00750</name>
</gene>
<reference evidence="3 4" key="1">
    <citation type="submission" date="2017-11" db="EMBL/GenBank/DDBJ databases">
        <title>De novo assembly and phasing of dikaryotic genomes from two isolates of Puccinia coronata f. sp. avenae, the causal agent of oat crown rust.</title>
        <authorList>
            <person name="Miller M.E."/>
            <person name="Zhang Y."/>
            <person name="Omidvar V."/>
            <person name="Sperschneider J."/>
            <person name="Schwessinger B."/>
            <person name="Raley C."/>
            <person name="Palmer J.M."/>
            <person name="Garnica D."/>
            <person name="Upadhyaya N."/>
            <person name="Rathjen J."/>
            <person name="Taylor J.M."/>
            <person name="Park R.F."/>
            <person name="Dodds P.N."/>
            <person name="Hirsch C.D."/>
            <person name="Kianian S.F."/>
            <person name="Figueroa M."/>
        </authorList>
    </citation>
    <scope>NUCLEOTIDE SEQUENCE [LARGE SCALE GENOMIC DNA]</scope>
    <source>
        <strain evidence="3">12SD80</strain>
    </source>
</reference>
<dbReference type="PANTHER" id="PTHR35192:SF2">
    <property type="entry name" value="APPLE DOMAIN-CONTAINING PROTEIN"/>
    <property type="match status" value="1"/>
</dbReference>
<dbReference type="Pfam" id="PF21671">
    <property type="entry name" value="CPL1-like"/>
    <property type="match status" value="1"/>
</dbReference>
<evidence type="ECO:0000313" key="4">
    <source>
        <dbReference type="Proteomes" id="UP000235392"/>
    </source>
</evidence>
<dbReference type="Proteomes" id="UP000235392">
    <property type="component" value="Unassembled WGS sequence"/>
</dbReference>
<dbReference type="EMBL" id="PGCI01000009">
    <property type="protein sequence ID" value="PLW50655.1"/>
    <property type="molecule type" value="Genomic_DNA"/>
</dbReference>
<evidence type="ECO:0000256" key="1">
    <source>
        <dbReference type="SAM" id="SignalP"/>
    </source>
</evidence>
<sequence length="170" mass="18916">MNLLLTVLTVPILLKCVTTNPHPSFPSASARAHHRTKGPVYDEDSEEWRCPSPLHSCPILTVHHDKPNDPLLPTPTTKHNKTSWECVDLQEELTACGSCDNDCTRIPHANGVGCENGTCRILSCKTGFSPHFHKEKGSGLRIASCVSNRSHYKFDFFGSLKQRPGSKRKR</sequence>
<name>A0A2N5VKX3_9BASI</name>
<comment type="caution">
    <text evidence="3">The sequence shown here is derived from an EMBL/GenBank/DDBJ whole genome shotgun (WGS) entry which is preliminary data.</text>
</comment>
<evidence type="ECO:0000313" key="3">
    <source>
        <dbReference type="EMBL" id="PLW50655.1"/>
    </source>
</evidence>
<dbReference type="InterPro" id="IPR038955">
    <property type="entry name" value="PriA/CPL1_fungi"/>
</dbReference>
<keyword evidence="1" id="KW-0732">Signal</keyword>
<feature type="domain" description="Protein CPL1-like" evidence="2">
    <location>
        <begin position="84"/>
        <end position="134"/>
    </location>
</feature>
<dbReference type="PANTHER" id="PTHR35192">
    <property type="entry name" value="PROTEIN, PUTATIVE-RELATED"/>
    <property type="match status" value="1"/>
</dbReference>
<proteinExistence type="predicted"/>
<feature type="signal peptide" evidence="1">
    <location>
        <begin position="1"/>
        <end position="19"/>
    </location>
</feature>
<dbReference type="AlphaFoldDB" id="A0A2N5VKX3"/>
<evidence type="ECO:0000259" key="2">
    <source>
        <dbReference type="Pfam" id="PF21671"/>
    </source>
</evidence>